<protein>
    <recommendedName>
        <fullName evidence="5">Sulfotransferase domain-containing protein</fullName>
    </recommendedName>
</protein>
<dbReference type="InterPro" id="IPR027417">
    <property type="entry name" value="P-loop_NTPase"/>
</dbReference>
<feature type="region of interest" description="Disordered" evidence="1">
    <location>
        <begin position="90"/>
        <end position="180"/>
    </location>
</feature>
<keyword evidence="4" id="KW-1185">Reference proteome</keyword>
<dbReference type="eggNOG" id="ENOG502T095">
    <property type="taxonomic scope" value="Eukaryota"/>
</dbReference>
<proteinExistence type="predicted"/>
<keyword evidence="2" id="KW-0472">Membrane</keyword>
<evidence type="ECO:0000256" key="2">
    <source>
        <dbReference type="SAM" id="Phobius"/>
    </source>
</evidence>
<name>K0R306_THAOC</name>
<sequence>MHKHKDKPSQAGAGRPGGPTQPDQPRRQQEAGSHHKLNGIAPNAMGGDSNRGRIGLLSSALLLSAIAASTLLATRREALTLSSVEVSNTTLRPIGGGVHRQRRYNATAVDEQSRPRRGDPPSDDLQRGSSGDGSAADDDSPDTDDLGWSSEEEESVEEIDELEIGQGDEWDSDEPSDSALRAVRSRPAHIADMLNRSATFDVSRHRSPACHPHFDLAASSGGWARNGTKFKRIYFYHARKAGGSSVNRYLAKVADRYGVELKYQEWSEMEEPGTNDEATFYVAHLREPVDRAISHFKYQGRWSCRDLTRWGGSIRRKKKRQGTAGNNATWTPTVDNANSIETWNRTGGHQDLKCRKHRDPATERKRDFFFMGNCAVNCYTQWFSGASCPSWGVPADEQVRIALSKVYRYNMIIVIEKLRDPSYVKAVEEFFGVDGLLERGKPFCERDSHRANLMFPLEVEDETREGLRRLNGVDIELYRGLTKCLDDRASYDFPKWDGERFALNGFNATEANEERLKAKAAKLQDGVQA</sequence>
<dbReference type="EMBL" id="AGNL01047278">
    <property type="protein sequence ID" value="EJK47163.1"/>
    <property type="molecule type" value="Genomic_DNA"/>
</dbReference>
<dbReference type="OrthoDB" id="48777at2759"/>
<accession>K0R306</accession>
<keyword evidence="2" id="KW-1133">Transmembrane helix</keyword>
<dbReference type="Proteomes" id="UP000266841">
    <property type="component" value="Unassembled WGS sequence"/>
</dbReference>
<feature type="compositionally biased region" description="Acidic residues" evidence="1">
    <location>
        <begin position="135"/>
        <end position="176"/>
    </location>
</feature>
<evidence type="ECO:0000313" key="3">
    <source>
        <dbReference type="EMBL" id="EJK47163.1"/>
    </source>
</evidence>
<feature type="region of interest" description="Disordered" evidence="1">
    <location>
        <begin position="1"/>
        <end position="48"/>
    </location>
</feature>
<dbReference type="AlphaFoldDB" id="K0R306"/>
<organism evidence="3 4">
    <name type="scientific">Thalassiosira oceanica</name>
    <name type="common">Marine diatom</name>
    <dbReference type="NCBI Taxonomy" id="159749"/>
    <lineage>
        <taxon>Eukaryota</taxon>
        <taxon>Sar</taxon>
        <taxon>Stramenopiles</taxon>
        <taxon>Ochrophyta</taxon>
        <taxon>Bacillariophyta</taxon>
        <taxon>Coscinodiscophyceae</taxon>
        <taxon>Thalassiosirophycidae</taxon>
        <taxon>Thalassiosirales</taxon>
        <taxon>Thalassiosiraceae</taxon>
        <taxon>Thalassiosira</taxon>
    </lineage>
</organism>
<comment type="caution">
    <text evidence="3">The sequence shown here is derived from an EMBL/GenBank/DDBJ whole genome shotgun (WGS) entry which is preliminary data.</text>
</comment>
<gene>
    <name evidence="3" type="ORF">THAOC_34138</name>
</gene>
<evidence type="ECO:0008006" key="5">
    <source>
        <dbReference type="Google" id="ProtNLM"/>
    </source>
</evidence>
<feature type="transmembrane region" description="Helical" evidence="2">
    <location>
        <begin position="54"/>
        <end position="73"/>
    </location>
</feature>
<evidence type="ECO:0000256" key="1">
    <source>
        <dbReference type="SAM" id="MobiDB-lite"/>
    </source>
</evidence>
<reference evidence="3 4" key="1">
    <citation type="journal article" date="2012" name="Genome Biol.">
        <title>Genome and low-iron response of an oceanic diatom adapted to chronic iron limitation.</title>
        <authorList>
            <person name="Lommer M."/>
            <person name="Specht M."/>
            <person name="Roy A.S."/>
            <person name="Kraemer L."/>
            <person name="Andreson R."/>
            <person name="Gutowska M.A."/>
            <person name="Wolf J."/>
            <person name="Bergner S.V."/>
            <person name="Schilhabel M.B."/>
            <person name="Klostermeier U.C."/>
            <person name="Beiko R.G."/>
            <person name="Rosenstiel P."/>
            <person name="Hippler M."/>
            <person name="Laroche J."/>
        </authorList>
    </citation>
    <scope>NUCLEOTIDE SEQUENCE [LARGE SCALE GENOMIC DNA]</scope>
    <source>
        <strain evidence="3 4">CCMP1005</strain>
    </source>
</reference>
<feature type="compositionally biased region" description="Basic and acidic residues" evidence="1">
    <location>
        <begin position="24"/>
        <end position="33"/>
    </location>
</feature>
<keyword evidence="2" id="KW-0812">Transmembrane</keyword>
<evidence type="ECO:0000313" key="4">
    <source>
        <dbReference type="Proteomes" id="UP000266841"/>
    </source>
</evidence>
<dbReference type="Gene3D" id="3.40.50.300">
    <property type="entry name" value="P-loop containing nucleotide triphosphate hydrolases"/>
    <property type="match status" value="1"/>
</dbReference>
<feature type="compositionally biased region" description="Basic and acidic residues" evidence="1">
    <location>
        <begin position="111"/>
        <end position="126"/>
    </location>
</feature>